<dbReference type="InterPro" id="IPR001647">
    <property type="entry name" value="HTH_TetR"/>
</dbReference>
<comment type="caution">
    <text evidence="6">The sequence shown here is derived from an EMBL/GenBank/DDBJ whole genome shotgun (WGS) entry which is preliminary data.</text>
</comment>
<accession>A0ABV6WYS1</accession>
<reference evidence="6 7" key="1">
    <citation type="submission" date="2024-09" db="EMBL/GenBank/DDBJ databases">
        <authorList>
            <person name="Lee S.D."/>
        </authorList>
    </citation>
    <scope>NUCLEOTIDE SEQUENCE [LARGE SCALE GENOMIC DNA]</scope>
    <source>
        <strain evidence="6 7">N1-3</strain>
    </source>
</reference>
<protein>
    <submittedName>
        <fullName evidence="6">ScbR family autoregulator-binding transcription factor</fullName>
    </submittedName>
</protein>
<dbReference type="InterPro" id="IPR047923">
    <property type="entry name" value="ArpA-like"/>
</dbReference>
<dbReference type="NCBIfam" id="NF041196">
    <property type="entry name" value="ScbR_bind_reg"/>
    <property type="match status" value="1"/>
</dbReference>
<dbReference type="InterPro" id="IPR054126">
    <property type="entry name" value="CprB_TetR_C"/>
</dbReference>
<feature type="DNA-binding region" description="H-T-H motif" evidence="4">
    <location>
        <begin position="51"/>
        <end position="70"/>
    </location>
</feature>
<evidence type="ECO:0000256" key="1">
    <source>
        <dbReference type="ARBA" id="ARBA00023015"/>
    </source>
</evidence>
<keyword evidence="2 4" id="KW-0238">DNA-binding</keyword>
<dbReference type="SUPFAM" id="SSF48498">
    <property type="entry name" value="Tetracyclin repressor-like, C-terminal domain"/>
    <property type="match status" value="1"/>
</dbReference>
<feature type="domain" description="HTH tetR-type" evidence="5">
    <location>
        <begin position="28"/>
        <end position="88"/>
    </location>
</feature>
<dbReference type="SUPFAM" id="SSF46689">
    <property type="entry name" value="Homeodomain-like"/>
    <property type="match status" value="1"/>
</dbReference>
<evidence type="ECO:0000313" key="6">
    <source>
        <dbReference type="EMBL" id="MFC1431096.1"/>
    </source>
</evidence>
<gene>
    <name evidence="6" type="ORF">ACEZDB_10575</name>
</gene>
<organism evidence="6 7">
    <name type="scientific">Streptacidiphilus alkalitolerans</name>
    <dbReference type="NCBI Taxonomy" id="3342712"/>
    <lineage>
        <taxon>Bacteria</taxon>
        <taxon>Bacillati</taxon>
        <taxon>Actinomycetota</taxon>
        <taxon>Actinomycetes</taxon>
        <taxon>Kitasatosporales</taxon>
        <taxon>Streptomycetaceae</taxon>
        <taxon>Streptacidiphilus</taxon>
    </lineage>
</organism>
<dbReference type="InterPro" id="IPR009057">
    <property type="entry name" value="Homeodomain-like_sf"/>
</dbReference>
<dbReference type="EMBL" id="JBHEZY010000003">
    <property type="protein sequence ID" value="MFC1431096.1"/>
    <property type="molecule type" value="Genomic_DNA"/>
</dbReference>
<dbReference type="InterPro" id="IPR036271">
    <property type="entry name" value="Tet_transcr_reg_TetR-rel_C_sf"/>
</dbReference>
<evidence type="ECO:0000256" key="2">
    <source>
        <dbReference type="ARBA" id="ARBA00023125"/>
    </source>
</evidence>
<dbReference type="Gene3D" id="1.10.357.10">
    <property type="entry name" value="Tetracycline Repressor, domain 2"/>
    <property type="match status" value="1"/>
</dbReference>
<name>A0ABV6WYS1_9ACTN</name>
<keyword evidence="1" id="KW-0805">Transcription regulation</keyword>
<sequence>MTQLSPPEAWLQQTAARRSPDLRQERAVRTREQILFAAAELFAQAGFQKTSIKDVADRAGVTKGAIFFHYPTKEILATAVVEAHYSRWPDLLARAQAQGLSPLDVAFEVLDQAAVAFRDDLVVRAGARLQIERSLIDAPLPRPYEGWTDVLATLLHDARDSGELRPGTDPDAAARCLVASFFGTQHISDTLSQRADLLERWADMRELLALSLRP</sequence>
<dbReference type="Pfam" id="PF00440">
    <property type="entry name" value="TetR_N"/>
    <property type="match status" value="1"/>
</dbReference>
<dbReference type="PRINTS" id="PR00455">
    <property type="entry name" value="HTHTETR"/>
</dbReference>
<keyword evidence="3" id="KW-0804">Transcription</keyword>
<dbReference type="Pfam" id="PF21935">
    <property type="entry name" value="TetR_C_45"/>
    <property type="match status" value="1"/>
</dbReference>
<dbReference type="PROSITE" id="PS50977">
    <property type="entry name" value="HTH_TETR_2"/>
    <property type="match status" value="1"/>
</dbReference>
<proteinExistence type="predicted"/>
<evidence type="ECO:0000313" key="7">
    <source>
        <dbReference type="Proteomes" id="UP001592530"/>
    </source>
</evidence>
<evidence type="ECO:0000256" key="3">
    <source>
        <dbReference type="ARBA" id="ARBA00023163"/>
    </source>
</evidence>
<dbReference type="PANTHER" id="PTHR47506:SF1">
    <property type="entry name" value="HTH-TYPE TRANSCRIPTIONAL REGULATOR YJDC"/>
    <property type="match status" value="1"/>
</dbReference>
<dbReference type="Proteomes" id="UP001592530">
    <property type="component" value="Unassembled WGS sequence"/>
</dbReference>
<evidence type="ECO:0000259" key="5">
    <source>
        <dbReference type="PROSITE" id="PS50977"/>
    </source>
</evidence>
<dbReference type="RefSeq" id="WP_380551289.1">
    <property type="nucleotide sequence ID" value="NZ_JBHEZY010000003.1"/>
</dbReference>
<evidence type="ECO:0000256" key="4">
    <source>
        <dbReference type="PROSITE-ProRule" id="PRU00335"/>
    </source>
</evidence>
<dbReference type="PANTHER" id="PTHR47506">
    <property type="entry name" value="TRANSCRIPTIONAL REGULATORY PROTEIN"/>
    <property type="match status" value="1"/>
</dbReference>